<evidence type="ECO:0000313" key="3">
    <source>
        <dbReference type="EMBL" id="GAA0620436.1"/>
    </source>
</evidence>
<dbReference type="Proteomes" id="UP001501352">
    <property type="component" value="Unassembled WGS sequence"/>
</dbReference>
<keyword evidence="2" id="KW-0732">Signal</keyword>
<evidence type="ECO:0000256" key="1">
    <source>
        <dbReference type="SAM" id="MobiDB-lite"/>
    </source>
</evidence>
<feature type="signal peptide" evidence="2">
    <location>
        <begin position="1"/>
        <end position="21"/>
    </location>
</feature>
<feature type="chain" id="PRO_5045790687" description="Secreted protein" evidence="2">
    <location>
        <begin position="22"/>
        <end position="136"/>
    </location>
</feature>
<organism evidence="3 4">
    <name type="scientific">Brevundimonas kwangchunensis</name>
    <dbReference type="NCBI Taxonomy" id="322163"/>
    <lineage>
        <taxon>Bacteria</taxon>
        <taxon>Pseudomonadati</taxon>
        <taxon>Pseudomonadota</taxon>
        <taxon>Alphaproteobacteria</taxon>
        <taxon>Caulobacterales</taxon>
        <taxon>Caulobacteraceae</taxon>
        <taxon>Brevundimonas</taxon>
    </lineage>
</organism>
<keyword evidence="4" id="KW-1185">Reference proteome</keyword>
<dbReference type="EMBL" id="BAAAGA010000003">
    <property type="protein sequence ID" value="GAA0620436.1"/>
    <property type="molecule type" value="Genomic_DNA"/>
</dbReference>
<sequence length="136" mass="14239">MQIGQLAAVAAVVMMGAAGLAGCGEAEAKKATPPPAPAGPPPPPSPDLPLDSRKARQIVGMLPTTCLRVASLKMDMVTCDERQNKPADHEALRTELRDLAWNLQQLPVDQATERCAAMLAELQAKPSPAACADLGY</sequence>
<gene>
    <name evidence="3" type="ORF">GCM10009422_15080</name>
</gene>
<evidence type="ECO:0008006" key="5">
    <source>
        <dbReference type="Google" id="ProtNLM"/>
    </source>
</evidence>
<name>A0ABN1GV33_9CAUL</name>
<dbReference type="RefSeq" id="WP_343792331.1">
    <property type="nucleotide sequence ID" value="NZ_BAAAGA010000003.1"/>
</dbReference>
<proteinExistence type="predicted"/>
<protein>
    <recommendedName>
        <fullName evidence="5">Secreted protein</fullName>
    </recommendedName>
</protein>
<reference evidence="3 4" key="1">
    <citation type="journal article" date="2019" name="Int. J. Syst. Evol. Microbiol.">
        <title>The Global Catalogue of Microorganisms (GCM) 10K type strain sequencing project: providing services to taxonomists for standard genome sequencing and annotation.</title>
        <authorList>
            <consortium name="The Broad Institute Genomics Platform"/>
            <consortium name="The Broad Institute Genome Sequencing Center for Infectious Disease"/>
            <person name="Wu L."/>
            <person name="Ma J."/>
        </authorList>
    </citation>
    <scope>NUCLEOTIDE SEQUENCE [LARGE SCALE GENOMIC DNA]</scope>
    <source>
        <strain evidence="3 4">JCM 12928</strain>
    </source>
</reference>
<evidence type="ECO:0000256" key="2">
    <source>
        <dbReference type="SAM" id="SignalP"/>
    </source>
</evidence>
<feature type="region of interest" description="Disordered" evidence="1">
    <location>
        <begin position="25"/>
        <end position="51"/>
    </location>
</feature>
<feature type="compositionally biased region" description="Pro residues" evidence="1">
    <location>
        <begin position="32"/>
        <end position="47"/>
    </location>
</feature>
<evidence type="ECO:0000313" key="4">
    <source>
        <dbReference type="Proteomes" id="UP001501352"/>
    </source>
</evidence>
<accession>A0ABN1GV33</accession>
<comment type="caution">
    <text evidence="3">The sequence shown here is derived from an EMBL/GenBank/DDBJ whole genome shotgun (WGS) entry which is preliminary data.</text>
</comment>